<comment type="caution">
    <text evidence="2">The sequence shown here is derived from an EMBL/GenBank/DDBJ whole genome shotgun (WGS) entry which is preliminary data.</text>
</comment>
<evidence type="ECO:0000313" key="2">
    <source>
        <dbReference type="EMBL" id="KAL0841891.1"/>
    </source>
</evidence>
<dbReference type="Proteomes" id="UP001549921">
    <property type="component" value="Unassembled WGS sequence"/>
</dbReference>
<evidence type="ECO:0000259" key="1">
    <source>
        <dbReference type="PROSITE" id="PS51029"/>
    </source>
</evidence>
<evidence type="ECO:0000313" key="3">
    <source>
        <dbReference type="EMBL" id="KAL0893714.1"/>
    </source>
</evidence>
<organism evidence="2 5">
    <name type="scientific">Loxostege sticticalis</name>
    <name type="common">Beet webworm moth</name>
    <dbReference type="NCBI Taxonomy" id="481309"/>
    <lineage>
        <taxon>Eukaryota</taxon>
        <taxon>Metazoa</taxon>
        <taxon>Ecdysozoa</taxon>
        <taxon>Arthropoda</taxon>
        <taxon>Hexapoda</taxon>
        <taxon>Insecta</taxon>
        <taxon>Pterygota</taxon>
        <taxon>Neoptera</taxon>
        <taxon>Endopterygota</taxon>
        <taxon>Lepidoptera</taxon>
        <taxon>Glossata</taxon>
        <taxon>Ditrysia</taxon>
        <taxon>Pyraloidea</taxon>
        <taxon>Crambidae</taxon>
        <taxon>Pyraustinae</taxon>
        <taxon>Loxostege</taxon>
    </lineage>
</organism>
<dbReference type="InterPro" id="IPR006578">
    <property type="entry name" value="MADF-dom"/>
</dbReference>
<accession>A0ABD0TFP5</accession>
<dbReference type="EMBL" id="JBEDNZ010000005">
    <property type="protein sequence ID" value="KAL0841891.1"/>
    <property type="molecule type" value="Genomic_DNA"/>
</dbReference>
<dbReference type="AlphaFoldDB" id="A0ABD0TFP5"/>
<dbReference type="SMART" id="SM00595">
    <property type="entry name" value="MADF"/>
    <property type="match status" value="1"/>
</dbReference>
<dbReference type="Pfam" id="PF10545">
    <property type="entry name" value="MADF_DNA_bdg"/>
    <property type="match status" value="1"/>
</dbReference>
<keyword evidence="4" id="KW-1185">Reference proteome</keyword>
<sequence length="260" mass="29443">MDSNSNSSEMCWPKLELDMDSEKEKRDKITWNSDNTMRLIEVLEKDCRELWDVKHPLNRDRMTRQAKHEYLACMFGTTAEEISRKIHNLRTQLNNELRKIKRRQSSSVCSEGGAGGSGWEYFDALSFLLREPLGMEDNVEGVNLALAEFQADEEEEFGMAAQSQSLVSSSPPARSRGRLRVAASAPPPLPPSAHPLMWHEEAVPRLRPGANADECQIFGDFVASELRTLRSDESRKKLKRLIQKAILQVGEEEDVNIISG</sequence>
<reference evidence="4 5" key="1">
    <citation type="submission" date="2024-06" db="EMBL/GenBank/DDBJ databases">
        <title>A chromosome-level genome assembly of beet webworm, Loxostege sticticalis.</title>
        <authorList>
            <person name="Zhang Y."/>
        </authorList>
    </citation>
    <scope>NUCLEOTIDE SEQUENCE [LARGE SCALE GENOMIC DNA]</scope>
    <source>
        <strain evidence="3">AQ026</strain>
        <strain evidence="2">AQ028</strain>
        <tissue evidence="2">Male pupae</tissue>
        <tissue evidence="3">Whole body</tissue>
    </source>
</reference>
<dbReference type="PANTHER" id="PTHR21505">
    <property type="entry name" value="MADF DOMAIN-CONTAINING PROTEIN-RELATED"/>
    <property type="match status" value="1"/>
</dbReference>
<proteinExistence type="predicted"/>
<dbReference type="PANTHER" id="PTHR21505:SF12">
    <property type="entry name" value="MADF DOMAIN-CONTAINING PROTEIN-RELATED"/>
    <property type="match status" value="1"/>
</dbReference>
<protein>
    <recommendedName>
        <fullName evidence="1">MADF domain-containing protein</fullName>
    </recommendedName>
</protein>
<evidence type="ECO:0000313" key="5">
    <source>
        <dbReference type="Proteomes" id="UP001549921"/>
    </source>
</evidence>
<name>A0ABD0TFP5_LOXSC</name>
<dbReference type="Proteomes" id="UP001549920">
    <property type="component" value="Unassembled WGS sequence"/>
</dbReference>
<gene>
    <name evidence="3" type="ORF">ABMA27_013861</name>
    <name evidence="2" type="ORF">ABMA28_014127</name>
</gene>
<dbReference type="PROSITE" id="PS51029">
    <property type="entry name" value="MADF"/>
    <property type="match status" value="1"/>
</dbReference>
<evidence type="ECO:0000313" key="4">
    <source>
        <dbReference type="Proteomes" id="UP001549920"/>
    </source>
</evidence>
<feature type="domain" description="MADF" evidence="1">
    <location>
        <begin position="39"/>
        <end position="133"/>
    </location>
</feature>
<dbReference type="EMBL" id="JBEUOH010000005">
    <property type="protein sequence ID" value="KAL0893714.1"/>
    <property type="molecule type" value="Genomic_DNA"/>
</dbReference>